<evidence type="ECO:0000313" key="2">
    <source>
        <dbReference type="EMBL" id="CAG6786117.1"/>
    </source>
</evidence>
<proteinExistence type="predicted"/>
<reference evidence="2" key="1">
    <citation type="submission" date="2021-05" db="EMBL/GenBank/DDBJ databases">
        <authorList>
            <person name="Alioto T."/>
            <person name="Alioto T."/>
            <person name="Gomez Garrido J."/>
        </authorList>
    </citation>
    <scope>NUCLEOTIDE SEQUENCE</scope>
</reference>
<evidence type="ECO:0000256" key="1">
    <source>
        <dbReference type="SAM" id="MobiDB-lite"/>
    </source>
</evidence>
<protein>
    <submittedName>
        <fullName evidence="2">Uncharacterized protein</fullName>
    </submittedName>
</protein>
<dbReference type="AlphaFoldDB" id="A0A8D9FDK1"/>
<name>A0A8D9FDK1_9HEMI</name>
<dbReference type="EMBL" id="HBUF01647011">
    <property type="protein sequence ID" value="CAG6786118.1"/>
    <property type="molecule type" value="Transcribed_RNA"/>
</dbReference>
<dbReference type="EMBL" id="HBUF01647010">
    <property type="protein sequence ID" value="CAG6786117.1"/>
    <property type="molecule type" value="Transcribed_RNA"/>
</dbReference>
<feature type="region of interest" description="Disordered" evidence="1">
    <location>
        <begin position="1"/>
        <end position="27"/>
    </location>
</feature>
<accession>A0A8D9FDK1</accession>
<sequence length="121" mass="14329">MNRRQVERENPQRKREEHDKERESEKVENIFPSKEEGRCATAKGTLKVPTRDFLDLKLRLINDLATSPGPSRIPPLILHNFSHPLPLIYPMYFPPRFFIPTHIIFPTPHRTPLLILYNFFL</sequence>
<organism evidence="2">
    <name type="scientific">Cacopsylla melanoneura</name>
    <dbReference type="NCBI Taxonomy" id="428564"/>
    <lineage>
        <taxon>Eukaryota</taxon>
        <taxon>Metazoa</taxon>
        <taxon>Ecdysozoa</taxon>
        <taxon>Arthropoda</taxon>
        <taxon>Hexapoda</taxon>
        <taxon>Insecta</taxon>
        <taxon>Pterygota</taxon>
        <taxon>Neoptera</taxon>
        <taxon>Paraneoptera</taxon>
        <taxon>Hemiptera</taxon>
        <taxon>Sternorrhyncha</taxon>
        <taxon>Psylloidea</taxon>
        <taxon>Psyllidae</taxon>
        <taxon>Psyllinae</taxon>
        <taxon>Cacopsylla</taxon>
    </lineage>
</organism>